<sequence length="302" mass="34610">MDLSIIIVSFNTKELVADCLNSVKVASTSLPADRQGLKTEIFVVDNNSHDGTPGFIGKNYPWIHLVRNHQNVGFAKANNQALKKAKGRYILILNPDTKVMPDTLTSMIKFMHEHQDTAIATCRVELANGLLDRDCRRRFPTPWRAFCHFSGLAKLFKRSKFFDQYYMGYLPDTKDHQIDSCAGAFMMIAKVALDKVGFFDEDFFFYGEDIDLCFRFKEAGYKIMYTPKTKIIHYKGAASGIKKASKHLSKATVESKKRAIAESVRAMELFYKKHYLKKYPFFINFLVIWAVKILGEIRLLKA</sequence>
<dbReference type="PANTHER" id="PTHR43179">
    <property type="entry name" value="RHAMNOSYLTRANSFERASE WBBL"/>
    <property type="match status" value="1"/>
</dbReference>
<dbReference type="Proteomes" id="UP000176780">
    <property type="component" value="Unassembled WGS sequence"/>
</dbReference>
<organism evidence="2 3">
    <name type="scientific">Candidatus Curtissbacteria bacterium RIFCSPLOWO2_01_FULL_41_18</name>
    <dbReference type="NCBI Taxonomy" id="1797727"/>
    <lineage>
        <taxon>Bacteria</taxon>
        <taxon>Candidatus Curtissiibacteriota</taxon>
    </lineage>
</organism>
<dbReference type="AlphaFoldDB" id="A0A1F5HLL8"/>
<dbReference type="CDD" id="cd04186">
    <property type="entry name" value="GT_2_like_c"/>
    <property type="match status" value="1"/>
</dbReference>
<dbReference type="SUPFAM" id="SSF53448">
    <property type="entry name" value="Nucleotide-diphospho-sugar transferases"/>
    <property type="match status" value="1"/>
</dbReference>
<name>A0A1F5HLL8_9BACT</name>
<reference evidence="2 3" key="1">
    <citation type="journal article" date="2016" name="Nat. Commun.">
        <title>Thousands of microbial genomes shed light on interconnected biogeochemical processes in an aquifer system.</title>
        <authorList>
            <person name="Anantharaman K."/>
            <person name="Brown C.T."/>
            <person name="Hug L.A."/>
            <person name="Sharon I."/>
            <person name="Castelle C.J."/>
            <person name="Probst A.J."/>
            <person name="Thomas B.C."/>
            <person name="Singh A."/>
            <person name="Wilkins M.J."/>
            <person name="Karaoz U."/>
            <person name="Brodie E.L."/>
            <person name="Williams K.H."/>
            <person name="Hubbard S.S."/>
            <person name="Banfield J.F."/>
        </authorList>
    </citation>
    <scope>NUCLEOTIDE SEQUENCE [LARGE SCALE GENOMIC DNA]</scope>
</reference>
<dbReference type="InterPro" id="IPR029044">
    <property type="entry name" value="Nucleotide-diphossugar_trans"/>
</dbReference>
<feature type="domain" description="Glycosyltransferase 2-like" evidence="1">
    <location>
        <begin position="4"/>
        <end position="169"/>
    </location>
</feature>
<proteinExistence type="predicted"/>
<dbReference type="STRING" id="1797727.A3B51_02195"/>
<dbReference type="Gene3D" id="3.90.550.10">
    <property type="entry name" value="Spore Coat Polysaccharide Biosynthesis Protein SpsA, Chain A"/>
    <property type="match status" value="1"/>
</dbReference>
<accession>A0A1F5HLL8</accession>
<comment type="caution">
    <text evidence="2">The sequence shown here is derived from an EMBL/GenBank/DDBJ whole genome shotgun (WGS) entry which is preliminary data.</text>
</comment>
<evidence type="ECO:0000313" key="3">
    <source>
        <dbReference type="Proteomes" id="UP000176780"/>
    </source>
</evidence>
<dbReference type="Pfam" id="PF00535">
    <property type="entry name" value="Glycos_transf_2"/>
    <property type="match status" value="1"/>
</dbReference>
<dbReference type="EMBL" id="MFBQ01000014">
    <property type="protein sequence ID" value="OGE05004.1"/>
    <property type="molecule type" value="Genomic_DNA"/>
</dbReference>
<gene>
    <name evidence="2" type="ORF">A3B51_02195</name>
</gene>
<protein>
    <recommendedName>
        <fullName evidence="1">Glycosyltransferase 2-like domain-containing protein</fullName>
    </recommendedName>
</protein>
<evidence type="ECO:0000259" key="1">
    <source>
        <dbReference type="Pfam" id="PF00535"/>
    </source>
</evidence>
<dbReference type="PANTHER" id="PTHR43179:SF7">
    <property type="entry name" value="RHAMNOSYLTRANSFERASE WBBL"/>
    <property type="match status" value="1"/>
</dbReference>
<evidence type="ECO:0000313" key="2">
    <source>
        <dbReference type="EMBL" id="OGE05004.1"/>
    </source>
</evidence>
<dbReference type="InterPro" id="IPR001173">
    <property type="entry name" value="Glyco_trans_2-like"/>
</dbReference>